<dbReference type="AlphaFoldDB" id="A0A5E5AWE4"/>
<dbReference type="Proteomes" id="UP000335538">
    <property type="component" value="Unassembled WGS sequence"/>
</dbReference>
<evidence type="ECO:0000313" key="2">
    <source>
        <dbReference type="Proteomes" id="UP000335538"/>
    </source>
</evidence>
<proteinExistence type="predicted"/>
<evidence type="ECO:0000313" key="1">
    <source>
        <dbReference type="EMBL" id="VVE78161.1"/>
    </source>
</evidence>
<organism evidence="1 2">
    <name type="scientific">Pandoraea sputorum</name>
    <dbReference type="NCBI Taxonomy" id="93222"/>
    <lineage>
        <taxon>Bacteria</taxon>
        <taxon>Pseudomonadati</taxon>
        <taxon>Pseudomonadota</taxon>
        <taxon>Betaproteobacteria</taxon>
        <taxon>Burkholderiales</taxon>
        <taxon>Burkholderiaceae</taxon>
        <taxon>Pandoraea</taxon>
    </lineage>
</organism>
<dbReference type="EMBL" id="CABPSR010000003">
    <property type="protein sequence ID" value="VVE78161.1"/>
    <property type="molecule type" value="Genomic_DNA"/>
</dbReference>
<protein>
    <submittedName>
        <fullName evidence="1">Uncharacterized protein</fullName>
    </submittedName>
</protein>
<reference evidence="1 2" key="1">
    <citation type="submission" date="2019-08" db="EMBL/GenBank/DDBJ databases">
        <authorList>
            <person name="Peeters C."/>
        </authorList>
    </citation>
    <scope>NUCLEOTIDE SEQUENCE [LARGE SCALE GENOMIC DNA]</scope>
    <source>
        <strain evidence="1 2">LMG 31121</strain>
    </source>
</reference>
<gene>
    <name evidence="1" type="ORF">PSP31121_01522</name>
</gene>
<accession>A0A5E5AWE4</accession>
<sequence>MAKLSLQQNTYIAASDFRSLMTMGIVTSSKHIGAFW</sequence>
<name>A0A5E5AWE4_9BURK</name>